<comment type="caution">
    <text evidence="1">The sequence shown here is derived from an EMBL/GenBank/DDBJ whole genome shotgun (WGS) entry which is preliminary data.</text>
</comment>
<evidence type="ECO:0000313" key="1">
    <source>
        <dbReference type="EMBL" id="TVZ02006.1"/>
    </source>
</evidence>
<evidence type="ECO:0000313" key="2">
    <source>
        <dbReference type="Proteomes" id="UP000460272"/>
    </source>
</evidence>
<dbReference type="AlphaFoldDB" id="A0A6P2BUU1"/>
<reference evidence="1 2" key="1">
    <citation type="submission" date="2018-11" db="EMBL/GenBank/DDBJ databases">
        <title>Trebonia kvetii gen.nov., sp.nov., a novel acidophilic actinobacterium, and proposal of the new actinobacterial family Treboniaceae fam. nov.</title>
        <authorList>
            <person name="Rapoport D."/>
            <person name="Sagova-Mareckova M."/>
            <person name="Sedlacek I."/>
            <person name="Provaznik J."/>
            <person name="Kralova S."/>
            <person name="Pavlinic D."/>
            <person name="Benes V."/>
            <person name="Kopecky J."/>
        </authorList>
    </citation>
    <scope>NUCLEOTIDE SEQUENCE [LARGE SCALE GENOMIC DNA]</scope>
    <source>
        <strain evidence="1 2">15Tr583</strain>
    </source>
</reference>
<dbReference type="EMBL" id="RPFW01000006">
    <property type="protein sequence ID" value="TVZ02006.1"/>
    <property type="molecule type" value="Genomic_DNA"/>
</dbReference>
<dbReference type="Proteomes" id="UP000460272">
    <property type="component" value="Unassembled WGS sequence"/>
</dbReference>
<protein>
    <submittedName>
        <fullName evidence="1">Uncharacterized protein</fullName>
    </submittedName>
</protein>
<proteinExistence type="predicted"/>
<dbReference type="RefSeq" id="WP_145859009.1">
    <property type="nucleotide sequence ID" value="NZ_RPFW01000006.1"/>
</dbReference>
<organism evidence="1 2">
    <name type="scientific">Trebonia kvetii</name>
    <dbReference type="NCBI Taxonomy" id="2480626"/>
    <lineage>
        <taxon>Bacteria</taxon>
        <taxon>Bacillati</taxon>
        <taxon>Actinomycetota</taxon>
        <taxon>Actinomycetes</taxon>
        <taxon>Streptosporangiales</taxon>
        <taxon>Treboniaceae</taxon>
        <taxon>Trebonia</taxon>
    </lineage>
</organism>
<sequence>MVASSDGIKDLRVVSATVTARPGGPVGAAVGDLLVQPASAHGWRGTVRHIPFRVDLGRQLGGLHHFDLLNHRDVWAVMRDLLREHHDSAAGPE</sequence>
<keyword evidence="2" id="KW-1185">Reference proteome</keyword>
<accession>A0A6P2BUU1</accession>
<dbReference type="OrthoDB" id="8871309at2"/>
<name>A0A6P2BUU1_9ACTN</name>
<gene>
    <name evidence="1" type="ORF">EAS64_31765</name>
</gene>